<dbReference type="EC" id="3.4.11.5" evidence="4 11"/>
<dbReference type="InterPro" id="IPR000073">
    <property type="entry name" value="AB_hydrolase_1"/>
</dbReference>
<evidence type="ECO:0000256" key="3">
    <source>
        <dbReference type="ARBA" id="ARBA00010088"/>
    </source>
</evidence>
<comment type="catalytic activity">
    <reaction evidence="1 11 13">
        <text>Release of N-terminal proline from a peptide.</text>
        <dbReference type="EC" id="3.4.11.5"/>
    </reaction>
</comment>
<dbReference type="GO" id="GO:0004177">
    <property type="term" value="F:aminopeptidase activity"/>
    <property type="evidence" value="ECO:0007669"/>
    <property type="project" value="UniProtKB-UniRule"/>
</dbReference>
<comment type="caution">
    <text evidence="15">The sequence shown here is derived from an EMBL/GenBank/DDBJ whole genome shotgun (WGS) entry which is preliminary data.</text>
</comment>
<proteinExistence type="inferred from homology"/>
<evidence type="ECO:0000256" key="10">
    <source>
        <dbReference type="ARBA" id="ARBA00029605"/>
    </source>
</evidence>
<protein>
    <recommendedName>
        <fullName evidence="5 11">Proline iminopeptidase</fullName>
        <shortName evidence="11">PIP</shortName>
        <ecNumber evidence="4 11">3.4.11.5</ecNumber>
    </recommendedName>
    <alternativeName>
        <fullName evidence="10 11">Prolyl aminopeptidase</fullName>
    </alternativeName>
</protein>
<dbReference type="GO" id="GO:0006508">
    <property type="term" value="P:proteolysis"/>
    <property type="evidence" value="ECO:0007669"/>
    <property type="project" value="UniProtKB-KW"/>
</dbReference>
<dbReference type="GO" id="GO:0005737">
    <property type="term" value="C:cytoplasm"/>
    <property type="evidence" value="ECO:0007669"/>
    <property type="project" value="UniProtKB-SubCell"/>
</dbReference>
<organism evidence="15">
    <name type="scientific">OCS116 cluster bacterium</name>
    <dbReference type="NCBI Taxonomy" id="2030921"/>
    <lineage>
        <taxon>Bacteria</taxon>
        <taxon>Pseudomonadati</taxon>
        <taxon>Pseudomonadota</taxon>
        <taxon>Alphaproteobacteria</taxon>
        <taxon>OCS116 cluster</taxon>
    </lineage>
</organism>
<keyword evidence="8 11" id="KW-0645">Protease</keyword>
<evidence type="ECO:0000313" key="15">
    <source>
        <dbReference type="EMBL" id="PCJ01293.1"/>
    </source>
</evidence>
<accession>A0A2A4Z2M9</accession>
<keyword evidence="7 11" id="KW-0963">Cytoplasm</keyword>
<evidence type="ECO:0000256" key="1">
    <source>
        <dbReference type="ARBA" id="ARBA00001585"/>
    </source>
</evidence>
<evidence type="ECO:0000256" key="9">
    <source>
        <dbReference type="ARBA" id="ARBA00022801"/>
    </source>
</evidence>
<comment type="subcellular location">
    <subcellularLocation>
        <location evidence="2 11">Cytoplasm</location>
    </subcellularLocation>
</comment>
<dbReference type="NCBIfam" id="TIGR01249">
    <property type="entry name" value="pro_imino_pep_1"/>
    <property type="match status" value="1"/>
</dbReference>
<evidence type="ECO:0000256" key="5">
    <source>
        <dbReference type="ARBA" id="ARBA00021843"/>
    </source>
</evidence>
<dbReference type="PANTHER" id="PTHR43722">
    <property type="entry name" value="PROLINE IMINOPEPTIDASE"/>
    <property type="match status" value="1"/>
</dbReference>
<evidence type="ECO:0000256" key="7">
    <source>
        <dbReference type="ARBA" id="ARBA00022490"/>
    </source>
</evidence>
<evidence type="ECO:0000259" key="14">
    <source>
        <dbReference type="Pfam" id="PF00561"/>
    </source>
</evidence>
<dbReference type="PANTHER" id="PTHR43722:SF1">
    <property type="entry name" value="PROLINE IMINOPEPTIDASE"/>
    <property type="match status" value="1"/>
</dbReference>
<reference key="1">
    <citation type="submission" date="2017-08" db="EMBL/GenBank/DDBJ databases">
        <title>A dynamic microbial community with high functional redundancy inhabits the cold, oxic subseafloor aquifer.</title>
        <authorList>
            <person name="Tully B.J."/>
            <person name="Wheat C.G."/>
            <person name="Glazer B.T."/>
            <person name="Huber J.A."/>
        </authorList>
    </citation>
    <scope>NUCLEOTIDE SEQUENCE [LARGE SCALE GENOMIC DNA]</scope>
</reference>
<dbReference type="PRINTS" id="PR00793">
    <property type="entry name" value="PROAMNOPTASE"/>
</dbReference>
<evidence type="ECO:0000256" key="2">
    <source>
        <dbReference type="ARBA" id="ARBA00004496"/>
    </source>
</evidence>
<keyword evidence="6 11" id="KW-0031">Aminopeptidase</keyword>
<dbReference type="PIRSF" id="PIRSF006431">
    <property type="entry name" value="Pept_S33"/>
    <property type="match status" value="1"/>
</dbReference>
<dbReference type="SUPFAM" id="SSF53474">
    <property type="entry name" value="alpha/beta-Hydrolases"/>
    <property type="match status" value="1"/>
</dbReference>
<feature type="active site" description="Nucleophile" evidence="12">
    <location>
        <position position="112"/>
    </location>
</feature>
<dbReference type="AlphaFoldDB" id="A0A2A4Z2M9"/>
<evidence type="ECO:0000256" key="4">
    <source>
        <dbReference type="ARBA" id="ARBA00012568"/>
    </source>
</evidence>
<comment type="similarity">
    <text evidence="3 11 13">Belongs to the peptidase S33 family.</text>
</comment>
<feature type="active site" description="Proton donor" evidence="12">
    <location>
        <position position="296"/>
    </location>
</feature>
<dbReference type="EMBL" id="NVUS01000008">
    <property type="protein sequence ID" value="PCJ01293.1"/>
    <property type="molecule type" value="Genomic_DNA"/>
</dbReference>
<evidence type="ECO:0000256" key="6">
    <source>
        <dbReference type="ARBA" id="ARBA00022438"/>
    </source>
</evidence>
<keyword evidence="9 11" id="KW-0378">Hydrolase</keyword>
<evidence type="ECO:0000256" key="13">
    <source>
        <dbReference type="RuleBase" id="RU003421"/>
    </source>
</evidence>
<evidence type="ECO:0000256" key="11">
    <source>
        <dbReference type="PIRNR" id="PIRNR006431"/>
    </source>
</evidence>
<feature type="active site" evidence="12">
    <location>
        <position position="268"/>
    </location>
</feature>
<dbReference type="InterPro" id="IPR029058">
    <property type="entry name" value="AB_hydrolase_fold"/>
</dbReference>
<dbReference type="InterPro" id="IPR002410">
    <property type="entry name" value="Peptidase_S33"/>
</dbReference>
<gene>
    <name evidence="15" type="primary">pip</name>
    <name evidence="15" type="ORF">COB13_08015</name>
</gene>
<feature type="domain" description="AB hydrolase-1" evidence="14">
    <location>
        <begin position="38"/>
        <end position="299"/>
    </location>
</feature>
<dbReference type="Pfam" id="PF00561">
    <property type="entry name" value="Abhydrolase_1"/>
    <property type="match status" value="1"/>
</dbReference>
<evidence type="ECO:0000256" key="12">
    <source>
        <dbReference type="PIRSR" id="PIRSR006431-1"/>
    </source>
</evidence>
<evidence type="ECO:0000256" key="8">
    <source>
        <dbReference type="ARBA" id="ARBA00022670"/>
    </source>
</evidence>
<name>A0A2A4Z2M9_9PROT</name>
<reference evidence="15" key="2">
    <citation type="journal article" date="2018" name="ISME J.">
        <title>A dynamic microbial community with high functional redundancy inhabits the cold, oxic subseafloor aquifer.</title>
        <authorList>
            <person name="Tully B.J."/>
            <person name="Wheat C.G."/>
            <person name="Glazer B.T."/>
            <person name="Huber J.A."/>
        </authorList>
    </citation>
    <scope>NUCLEOTIDE SEQUENCE</scope>
    <source>
        <strain evidence="15">NORP83</strain>
    </source>
</reference>
<dbReference type="InterPro" id="IPR005944">
    <property type="entry name" value="Pro_iminopeptidase"/>
</dbReference>
<dbReference type="Gene3D" id="3.40.50.1820">
    <property type="entry name" value="alpha/beta hydrolase"/>
    <property type="match status" value="1"/>
</dbReference>
<sequence length="318" mass="35821">MELIDFYPEIEPFETFMLDVGNGHQIYVEQCGNPHGQPVIFLHGGPGGGCGTNDRRFFDPEIYHIILLDQRGCGRSLPHGSLEHNETGYLVADIEAIRQKLAIDKWHVFGGSWGSTLSLIYAQTYPERVLSLALRGIFLARPQNAHWLFGGGGAAEIFPDHWQDYTNVLTQYTDEISIPAAYKVMTGTDQKAAMAVAKAWTLWELSTCTLLPNPEFIKEAEDEALCWTLARHESHYMVNNCFITPTQIINDCHKIKHIPTIIVHGRYDIVCTMENAHTLMKYLDNAELVISQAAGHTSAELETRHHLVKATRKLAKHK</sequence>